<dbReference type="RefSeq" id="WP_301416336.1">
    <property type="nucleotide sequence ID" value="NZ_CP098023.1"/>
</dbReference>
<protein>
    <submittedName>
        <fullName evidence="2">DUF58 domain-containing protein</fullName>
    </submittedName>
</protein>
<dbReference type="Proteomes" id="UP001321520">
    <property type="component" value="Chromosome"/>
</dbReference>
<sequence length="465" mass="51724">MTQSAAATEMQATPIQNGRPGPSQRLVKLLGYWCLAALAISSARIWLPAATGLLEAAWWTGGILLIGAALLDFLTGRRITDLAGERRLPGNLALGVRNCTRLTLRNSGPRLLQLSVCDSVPQQLASTWLPCRAQLQPGQEVSIEYTLVPHRRGSANFGRIEILADSPWGLWQTRAWLGQEQSVKVYPNFLGISSLQALSTEQTLRRLGLHQQQRRGEGMDFRQLREYRRGDSQRQVDWRASSRLRKLISREYQDERDQEILYMLDCGRRMRAKDGKLSHFDHALNGLLLSAYVAIKQGDAVGLQAFAAGHDSSGGQLPPVKGESAINLLLNNVYDLHSGTGSADYSGAAQQLLSQHKRRSLVILITNLRDEDSEELLAAVGLLTRSHLVMVASLRETAVDHLVQQRIGDFAGAVDYAAARDFLHRRTRLLQQLQAHNVLVVDSRPESLHQALIEAYWCLKRSGRL</sequence>
<name>A0ABY9EC61_9GAMM</name>
<keyword evidence="3" id="KW-1185">Reference proteome</keyword>
<evidence type="ECO:0000313" key="2">
    <source>
        <dbReference type="EMBL" id="WKD50232.1"/>
    </source>
</evidence>
<reference evidence="2 3" key="1">
    <citation type="submission" date="2022-05" db="EMBL/GenBank/DDBJ databases">
        <title>Microbulbifer sp. nov., isolated from sponge.</title>
        <authorList>
            <person name="Gao L."/>
        </authorList>
    </citation>
    <scope>NUCLEOTIDE SEQUENCE [LARGE SCALE GENOMIC DNA]</scope>
    <source>
        <strain evidence="2 3">MI-G</strain>
    </source>
</reference>
<accession>A0ABY9EC61</accession>
<dbReference type="PANTHER" id="PTHR33608:SF3">
    <property type="entry name" value="SLR2013 PROTEIN"/>
    <property type="match status" value="1"/>
</dbReference>
<dbReference type="InterPro" id="IPR002881">
    <property type="entry name" value="DUF58"/>
</dbReference>
<gene>
    <name evidence="2" type="ORF">M8T91_02025</name>
</gene>
<proteinExistence type="predicted"/>
<evidence type="ECO:0000259" key="1">
    <source>
        <dbReference type="Pfam" id="PF01882"/>
    </source>
</evidence>
<dbReference type="Pfam" id="PF01882">
    <property type="entry name" value="DUF58"/>
    <property type="match status" value="1"/>
</dbReference>
<organism evidence="2 3">
    <name type="scientific">Microbulbifer spongiae</name>
    <dbReference type="NCBI Taxonomy" id="2944933"/>
    <lineage>
        <taxon>Bacteria</taxon>
        <taxon>Pseudomonadati</taxon>
        <taxon>Pseudomonadota</taxon>
        <taxon>Gammaproteobacteria</taxon>
        <taxon>Cellvibrionales</taxon>
        <taxon>Microbulbiferaceae</taxon>
        <taxon>Microbulbifer</taxon>
    </lineage>
</organism>
<dbReference type="PANTHER" id="PTHR33608">
    <property type="entry name" value="BLL2464 PROTEIN"/>
    <property type="match status" value="1"/>
</dbReference>
<dbReference type="EMBL" id="CP098023">
    <property type="protein sequence ID" value="WKD50232.1"/>
    <property type="molecule type" value="Genomic_DNA"/>
</dbReference>
<feature type="domain" description="DUF58" evidence="1">
    <location>
        <begin position="224"/>
        <end position="384"/>
    </location>
</feature>
<evidence type="ECO:0000313" key="3">
    <source>
        <dbReference type="Proteomes" id="UP001321520"/>
    </source>
</evidence>